<evidence type="ECO:0000313" key="2">
    <source>
        <dbReference type="Proteomes" id="UP000075840"/>
    </source>
</evidence>
<dbReference type="EMBL" id="APCN01004206">
    <property type="status" value="NOT_ANNOTATED_CDS"/>
    <property type="molecule type" value="Genomic_DNA"/>
</dbReference>
<protein>
    <submittedName>
        <fullName evidence="1">Uncharacterized protein</fullName>
    </submittedName>
</protein>
<reference evidence="1" key="1">
    <citation type="submission" date="2022-08" db="UniProtKB">
        <authorList>
            <consortium name="EnsemblMetazoa"/>
        </authorList>
    </citation>
    <scope>IDENTIFICATION</scope>
    <source>
        <strain evidence="1">Dongola</strain>
    </source>
</reference>
<accession>A0A2C9GQB9</accession>
<dbReference type="Proteomes" id="UP000075840">
    <property type="component" value="Unassembled WGS sequence"/>
</dbReference>
<organism evidence="1 2">
    <name type="scientific">Anopheles arabiensis</name>
    <name type="common">Mosquito</name>
    <dbReference type="NCBI Taxonomy" id="7173"/>
    <lineage>
        <taxon>Eukaryota</taxon>
        <taxon>Metazoa</taxon>
        <taxon>Ecdysozoa</taxon>
        <taxon>Arthropoda</taxon>
        <taxon>Hexapoda</taxon>
        <taxon>Insecta</taxon>
        <taxon>Pterygota</taxon>
        <taxon>Neoptera</taxon>
        <taxon>Endopterygota</taxon>
        <taxon>Diptera</taxon>
        <taxon>Nematocera</taxon>
        <taxon>Culicoidea</taxon>
        <taxon>Culicidae</taxon>
        <taxon>Anophelinae</taxon>
        <taxon>Anopheles</taxon>
    </lineage>
</organism>
<proteinExistence type="predicted"/>
<dbReference type="AlphaFoldDB" id="A0A2C9GQB9"/>
<dbReference type="EnsemblMetazoa" id="AARA016867-RA">
    <property type="protein sequence ID" value="AARA016867-PA"/>
    <property type="gene ID" value="AARA016867"/>
</dbReference>
<sequence length="80" mass="8719">MKIALVLFLCTVLVGTIGYVEAQTVDIEPAIVELISALRYMSSRMGSNPIVQSAIEEIIGTIQKFSGVNGFRYHPYGIKG</sequence>
<dbReference type="VEuPathDB" id="VectorBase:AARA016867"/>
<name>A0A2C9GQB9_ANOAR</name>
<evidence type="ECO:0000313" key="1">
    <source>
        <dbReference type="EnsemblMetazoa" id="AARA016867-PA"/>
    </source>
</evidence>
<keyword evidence="2" id="KW-1185">Reference proteome</keyword>